<dbReference type="InterPro" id="IPR050808">
    <property type="entry name" value="Phage_Integrase"/>
</dbReference>
<evidence type="ECO:0000313" key="8">
    <source>
        <dbReference type="EMBL" id="SBV63089.1"/>
    </source>
</evidence>
<dbReference type="Gene3D" id="1.10.443.10">
    <property type="entry name" value="Intergrase catalytic core"/>
    <property type="match status" value="1"/>
</dbReference>
<dbReference type="InterPro" id="IPR013762">
    <property type="entry name" value="Integrase-like_cat_sf"/>
</dbReference>
<keyword evidence="4" id="KW-0233">DNA recombination</keyword>
<dbReference type="InterPro" id="IPR010998">
    <property type="entry name" value="Integrase_recombinase_N"/>
</dbReference>
<keyword evidence="2" id="KW-0229">DNA integration</keyword>
<dbReference type="InterPro" id="IPR025166">
    <property type="entry name" value="Integrase_DNA_bind_dom"/>
</dbReference>
<evidence type="ECO:0000256" key="2">
    <source>
        <dbReference type="ARBA" id="ARBA00022908"/>
    </source>
</evidence>
<gene>
    <name evidence="8" type="primary">intB</name>
    <name evidence="8" type="ORF">KL86CIT2_290055</name>
    <name evidence="9" type="ORF">KM92CIT3_40312</name>
</gene>
<dbReference type="CDD" id="cd00801">
    <property type="entry name" value="INT_P4_C"/>
    <property type="match status" value="1"/>
</dbReference>
<evidence type="ECO:0000259" key="7">
    <source>
        <dbReference type="PROSITE" id="PS51900"/>
    </source>
</evidence>
<dbReference type="PANTHER" id="PTHR30629">
    <property type="entry name" value="PROPHAGE INTEGRASE"/>
    <property type="match status" value="1"/>
</dbReference>
<dbReference type="PROSITE" id="PS51900">
    <property type="entry name" value="CB"/>
    <property type="match status" value="1"/>
</dbReference>
<accession>A0A212I8N0</accession>
<dbReference type="PROSITE" id="PS51898">
    <property type="entry name" value="TYR_RECOMBINASE"/>
    <property type="match status" value="1"/>
</dbReference>
<evidence type="ECO:0000256" key="3">
    <source>
        <dbReference type="ARBA" id="ARBA00023125"/>
    </source>
</evidence>
<dbReference type="AlphaFoldDB" id="A0A212I8N0"/>
<dbReference type="Pfam" id="PF00589">
    <property type="entry name" value="Phage_integrase"/>
    <property type="match status" value="1"/>
</dbReference>
<evidence type="ECO:0000256" key="5">
    <source>
        <dbReference type="PROSITE-ProRule" id="PRU01248"/>
    </source>
</evidence>
<feature type="domain" description="Core-binding (CB)" evidence="7">
    <location>
        <begin position="98"/>
        <end position="178"/>
    </location>
</feature>
<dbReference type="InterPro" id="IPR044068">
    <property type="entry name" value="CB"/>
</dbReference>
<dbReference type="Pfam" id="PF13356">
    <property type="entry name" value="Arm-DNA-bind_3"/>
    <property type="match status" value="1"/>
</dbReference>
<dbReference type="Gene3D" id="3.30.160.390">
    <property type="entry name" value="Integrase, DNA-binding domain"/>
    <property type="match status" value="1"/>
</dbReference>
<dbReference type="EMBL" id="FLUB01000016">
    <property type="protein sequence ID" value="SBV64193.1"/>
    <property type="molecule type" value="Genomic_DNA"/>
</dbReference>
<proteinExistence type="inferred from homology"/>
<dbReference type="PANTHER" id="PTHR30629:SF9">
    <property type="entry name" value="PROTEIN INTB-RELATED"/>
    <property type="match status" value="1"/>
</dbReference>
<evidence type="ECO:0000313" key="9">
    <source>
        <dbReference type="EMBL" id="SBV64193.1"/>
    </source>
</evidence>
<dbReference type="GO" id="GO:0003677">
    <property type="term" value="F:DNA binding"/>
    <property type="evidence" value="ECO:0007669"/>
    <property type="project" value="UniProtKB-UniRule"/>
</dbReference>
<name>A0A212I8N0_9ENTR</name>
<keyword evidence="3 5" id="KW-0238">DNA-binding</keyword>
<reference evidence="8" key="1">
    <citation type="submission" date="2016-04" db="EMBL/GenBank/DDBJ databases">
        <authorList>
            <person name="Evans L.H."/>
            <person name="Alamgir A."/>
            <person name="Owens N."/>
            <person name="Weber N.D."/>
            <person name="Virtaneva K."/>
            <person name="Barbian K."/>
            <person name="Babar A."/>
            <person name="Rosenke K."/>
        </authorList>
    </citation>
    <scope>NUCLEOTIDE SEQUENCE</scope>
    <source>
        <strain evidence="8">86-2</strain>
        <strain evidence="9">92-3</strain>
    </source>
</reference>
<dbReference type="SUPFAM" id="SSF56349">
    <property type="entry name" value="DNA breaking-rejoining enzymes"/>
    <property type="match status" value="1"/>
</dbReference>
<dbReference type="InterPro" id="IPR002104">
    <property type="entry name" value="Integrase_catalytic"/>
</dbReference>
<evidence type="ECO:0000256" key="4">
    <source>
        <dbReference type="ARBA" id="ARBA00023172"/>
    </source>
</evidence>
<dbReference type="InterPro" id="IPR053876">
    <property type="entry name" value="Phage_int_M"/>
</dbReference>
<organism evidence="8">
    <name type="scientific">uncultured Citrobacter sp</name>
    <dbReference type="NCBI Taxonomy" id="200446"/>
    <lineage>
        <taxon>Bacteria</taxon>
        <taxon>Pseudomonadati</taxon>
        <taxon>Pseudomonadota</taxon>
        <taxon>Gammaproteobacteria</taxon>
        <taxon>Enterobacterales</taxon>
        <taxon>Enterobacteriaceae</taxon>
        <taxon>Citrobacter</taxon>
        <taxon>environmental samples</taxon>
    </lineage>
</organism>
<evidence type="ECO:0000259" key="6">
    <source>
        <dbReference type="PROSITE" id="PS51898"/>
    </source>
</evidence>
<dbReference type="EMBL" id="FLUA01000026">
    <property type="protein sequence ID" value="SBV63089.1"/>
    <property type="molecule type" value="Genomic_DNA"/>
</dbReference>
<comment type="similarity">
    <text evidence="1">Belongs to the 'phage' integrase family.</text>
</comment>
<dbReference type="RefSeq" id="WP_060682817.1">
    <property type="nucleotide sequence ID" value="NZ_LT598670.1"/>
</dbReference>
<dbReference type="InterPro" id="IPR038488">
    <property type="entry name" value="Integrase_DNA-bd_sf"/>
</dbReference>
<dbReference type="GO" id="GO:0015074">
    <property type="term" value="P:DNA integration"/>
    <property type="evidence" value="ECO:0007669"/>
    <property type="project" value="UniProtKB-KW"/>
</dbReference>
<dbReference type="InterPro" id="IPR011010">
    <property type="entry name" value="DNA_brk_join_enz"/>
</dbReference>
<feature type="domain" description="Tyr recombinase" evidence="6">
    <location>
        <begin position="201"/>
        <end position="392"/>
    </location>
</feature>
<sequence>MKLNARQVETAKPKDKNYKMADGGGLYLEVSAKGSKYWRMKYRRPSDKKEDRLAFGVWPTVTLAQARAKRDEAKKLLVQGIDPKAEQKEAQAENSGAYTFETIAREWHASNKRWSEDHRSRVLRYLELYIFPHIGSSDIRQLKTSHLLAPIKKVDASGKHDVAQRLQQRVTAIMRYAVQNDYIDSNPASDMAGALSTTKARHYPALPSSRFPEFLARLAAYRGRVMTRIAVELSLLTFVRSSELRFARWDEFDFDKSLWRIPAKREEIKGVRYSYRGMKMKEEHIVPLSRQAMILLEKLKQISGDKELLFPGDHDATKVMSENTVNSALRAMGYDTKTEVCGHGFRTMARGAMGESGLWSDDAIERQLSHSERNNVRAAYIHTSEHLDERRLMVQWWADYLQMNMTKPITPYDYAKLFNMESLLQSSF</sequence>
<protein>
    <submittedName>
        <fullName evidence="8">Putative integrase KpLE2 phage-like element</fullName>
    </submittedName>
</protein>
<evidence type="ECO:0000256" key="1">
    <source>
        <dbReference type="ARBA" id="ARBA00008857"/>
    </source>
</evidence>
<dbReference type="Gene3D" id="1.10.150.130">
    <property type="match status" value="1"/>
</dbReference>
<dbReference type="Pfam" id="PF22022">
    <property type="entry name" value="Phage_int_M"/>
    <property type="match status" value="1"/>
</dbReference>
<dbReference type="GO" id="GO:0006310">
    <property type="term" value="P:DNA recombination"/>
    <property type="evidence" value="ECO:0007669"/>
    <property type="project" value="UniProtKB-KW"/>
</dbReference>